<name>A9V277_MONBE</name>
<dbReference type="InParanoid" id="A9V277"/>
<keyword evidence="4" id="KW-0560">Oxidoreductase</keyword>
<dbReference type="Gene3D" id="3.50.50.100">
    <property type="match status" value="1"/>
</dbReference>
<dbReference type="AlphaFoldDB" id="A9V277"/>
<dbReference type="OMA" id="GHIAGFY"/>
<accession>A9V277</accession>
<evidence type="ECO:0000313" key="7">
    <source>
        <dbReference type="EMBL" id="EDQ88331.1"/>
    </source>
</evidence>
<keyword evidence="3" id="KW-0274">FAD</keyword>
<dbReference type="InterPro" id="IPR036188">
    <property type="entry name" value="FAD/NAD-bd_sf"/>
</dbReference>
<comment type="cofactor">
    <cofactor evidence="1">
        <name>FAD</name>
        <dbReference type="ChEBI" id="CHEBI:57692"/>
    </cofactor>
</comment>
<dbReference type="STRING" id="81824.A9V277"/>
<evidence type="ECO:0000256" key="3">
    <source>
        <dbReference type="ARBA" id="ARBA00022827"/>
    </source>
</evidence>
<dbReference type="PANTHER" id="PTHR42913:SF9">
    <property type="entry name" value="SLR1591 PROTEIN"/>
    <property type="match status" value="1"/>
</dbReference>
<evidence type="ECO:0000256" key="5">
    <source>
        <dbReference type="SAM" id="SignalP"/>
    </source>
</evidence>
<feature type="signal peptide" evidence="5">
    <location>
        <begin position="1"/>
        <end position="25"/>
    </location>
</feature>
<dbReference type="InterPro" id="IPR023753">
    <property type="entry name" value="FAD/NAD-binding_dom"/>
</dbReference>
<dbReference type="FunFam" id="3.50.50.100:FF:000025">
    <property type="entry name" value="FAD-dependent pyridine nucleotide-disulfide oxidoreductase family protein"/>
    <property type="match status" value="1"/>
</dbReference>
<keyword evidence="8" id="KW-1185">Reference proteome</keyword>
<dbReference type="RefSeq" id="XP_001746924.1">
    <property type="nucleotide sequence ID" value="XM_001746872.1"/>
</dbReference>
<dbReference type="Pfam" id="PF07992">
    <property type="entry name" value="Pyr_redox_2"/>
    <property type="match status" value="1"/>
</dbReference>
<protein>
    <recommendedName>
        <fullName evidence="6">FAD/NAD(P)-binding domain-containing protein</fullName>
    </recommendedName>
</protein>
<dbReference type="eggNOG" id="ENOG502S15X">
    <property type="taxonomic scope" value="Eukaryota"/>
</dbReference>
<dbReference type="InterPro" id="IPR051169">
    <property type="entry name" value="NADH-Q_oxidoreductase"/>
</dbReference>
<evidence type="ECO:0000313" key="8">
    <source>
        <dbReference type="Proteomes" id="UP000001357"/>
    </source>
</evidence>
<organism evidence="7 8">
    <name type="scientific">Monosiga brevicollis</name>
    <name type="common">Choanoflagellate</name>
    <dbReference type="NCBI Taxonomy" id="81824"/>
    <lineage>
        <taxon>Eukaryota</taxon>
        <taxon>Choanoflagellata</taxon>
        <taxon>Craspedida</taxon>
        <taxon>Salpingoecidae</taxon>
        <taxon>Monosiga</taxon>
    </lineage>
</organism>
<dbReference type="EMBL" id="CH991555">
    <property type="protein sequence ID" value="EDQ88331.1"/>
    <property type="molecule type" value="Genomic_DNA"/>
</dbReference>
<dbReference type="KEGG" id="mbr:MONBRDRAFT_26384"/>
<reference evidence="7 8" key="1">
    <citation type="journal article" date="2008" name="Nature">
        <title>The genome of the choanoflagellate Monosiga brevicollis and the origin of metazoans.</title>
        <authorList>
            <consortium name="JGI Sequencing"/>
            <person name="King N."/>
            <person name="Westbrook M.J."/>
            <person name="Young S.L."/>
            <person name="Kuo A."/>
            <person name="Abedin M."/>
            <person name="Chapman J."/>
            <person name="Fairclough S."/>
            <person name="Hellsten U."/>
            <person name="Isogai Y."/>
            <person name="Letunic I."/>
            <person name="Marr M."/>
            <person name="Pincus D."/>
            <person name="Putnam N."/>
            <person name="Rokas A."/>
            <person name="Wright K.J."/>
            <person name="Zuzow R."/>
            <person name="Dirks W."/>
            <person name="Good M."/>
            <person name="Goodstein D."/>
            <person name="Lemons D."/>
            <person name="Li W."/>
            <person name="Lyons J.B."/>
            <person name="Morris A."/>
            <person name="Nichols S."/>
            <person name="Richter D.J."/>
            <person name="Salamov A."/>
            <person name="Bork P."/>
            <person name="Lim W.A."/>
            <person name="Manning G."/>
            <person name="Miller W.T."/>
            <person name="McGinnis W."/>
            <person name="Shapiro H."/>
            <person name="Tjian R."/>
            <person name="Grigoriev I.V."/>
            <person name="Rokhsar D."/>
        </authorList>
    </citation>
    <scope>NUCLEOTIDE SEQUENCE [LARGE SCALE GENOMIC DNA]</scope>
    <source>
        <strain evidence="8">MX1 / ATCC 50154</strain>
    </source>
</reference>
<gene>
    <name evidence="7" type="ORF">MONBRDRAFT_26384</name>
</gene>
<feature type="domain" description="FAD/NAD(P)-binding" evidence="6">
    <location>
        <begin position="82"/>
        <end position="307"/>
    </location>
</feature>
<sequence>MGGAAGGRWCWWAAVTATSSVGVDGLMDLVEQSSMGIESPTTTAYYSGMIPGLIAGHYAEAACRVDLALLCHRYKWTLIVGTVTGMDVSAQTITYQDGQGLSAQLLYDWAALNIGSTIKLALLCPTAIPLAQHQALLATRPIADLNTKLSTFIEAWTAEHAGQHMTVAVVGAGAAGLELAFCIEHRLQHGLGVNCSTSLISAAPTALGLAAGSMLVCNARVRAIQEHGAQLELAFMDEQLPARRADLVILATGADAHEWPASSSLTCDSRGFIRVKDTLQALRVKTVCSDRVFASGDCASMDSYAGQKPPKAGVYAVRAAPVVIHNLKTLIDEELHGTSAHARLETFVPQSAFLSLLTLGDGTALGTKWGLAFVGRWVWHLKDHIDMTWMRSFGDAGSGLAPMVVAPPDAPAMAAQALVATDADFSIQHAILQRMAVDEAYRHAVLHAHDQVTMV</sequence>
<dbReference type="SUPFAM" id="SSF51905">
    <property type="entry name" value="FAD/NAD(P)-binding domain"/>
    <property type="match status" value="1"/>
</dbReference>
<evidence type="ECO:0000256" key="2">
    <source>
        <dbReference type="ARBA" id="ARBA00022630"/>
    </source>
</evidence>
<dbReference type="GeneID" id="5892129"/>
<keyword evidence="2" id="KW-0285">Flavoprotein</keyword>
<dbReference type="Proteomes" id="UP000001357">
    <property type="component" value="Unassembled WGS sequence"/>
</dbReference>
<evidence type="ECO:0000259" key="6">
    <source>
        <dbReference type="Pfam" id="PF07992"/>
    </source>
</evidence>
<evidence type="ECO:0000256" key="1">
    <source>
        <dbReference type="ARBA" id="ARBA00001974"/>
    </source>
</evidence>
<proteinExistence type="predicted"/>
<keyword evidence="5" id="KW-0732">Signal</keyword>
<feature type="chain" id="PRO_5002742588" description="FAD/NAD(P)-binding domain-containing protein" evidence="5">
    <location>
        <begin position="26"/>
        <end position="455"/>
    </location>
</feature>
<evidence type="ECO:0000256" key="4">
    <source>
        <dbReference type="ARBA" id="ARBA00023002"/>
    </source>
</evidence>
<dbReference type="GO" id="GO:0019646">
    <property type="term" value="P:aerobic electron transport chain"/>
    <property type="evidence" value="ECO:0000318"/>
    <property type="project" value="GO_Central"/>
</dbReference>
<dbReference type="GO" id="GO:0003955">
    <property type="term" value="F:NAD(P)H dehydrogenase (quinone) activity"/>
    <property type="evidence" value="ECO:0000318"/>
    <property type="project" value="GO_Central"/>
</dbReference>
<dbReference type="PANTHER" id="PTHR42913">
    <property type="entry name" value="APOPTOSIS-INDUCING FACTOR 1"/>
    <property type="match status" value="1"/>
</dbReference>